<dbReference type="GO" id="GO:0022627">
    <property type="term" value="C:cytosolic small ribosomal subunit"/>
    <property type="evidence" value="ECO:0007669"/>
    <property type="project" value="TreeGrafter"/>
</dbReference>
<dbReference type="HOGENOM" id="CLU_071472_0_3_0"/>
<dbReference type="InterPro" id="IPR038416">
    <property type="entry name" value="Ribosom_S30AE_C_sf"/>
</dbReference>
<dbReference type="Gene3D" id="3.30.160.100">
    <property type="entry name" value="Ribosome hibernation promotion factor-like"/>
    <property type="match status" value="1"/>
</dbReference>
<gene>
    <name evidence="2" type="primary">hpf</name>
    <name evidence="4" type="ordered locus">ANT_20690</name>
</gene>
<evidence type="ECO:0000313" key="5">
    <source>
        <dbReference type="Proteomes" id="UP000008922"/>
    </source>
</evidence>
<keyword evidence="5" id="KW-1185">Reference proteome</keyword>
<dbReference type="InterPro" id="IPR032528">
    <property type="entry name" value="Ribosom_S30AE_C"/>
</dbReference>
<evidence type="ECO:0000256" key="2">
    <source>
        <dbReference type="HAMAP-Rule" id="MF_00839"/>
    </source>
</evidence>
<keyword evidence="2" id="KW-0963">Cytoplasm</keyword>
<dbReference type="InterPro" id="IPR036567">
    <property type="entry name" value="RHF-like"/>
</dbReference>
<dbReference type="HAMAP" id="MF_00839">
    <property type="entry name" value="HPF"/>
    <property type="match status" value="1"/>
</dbReference>
<keyword evidence="1 2" id="KW-0810">Translation regulation</keyword>
<dbReference type="InterPro" id="IPR003489">
    <property type="entry name" value="RHF/RaiA"/>
</dbReference>
<dbReference type="NCBIfam" id="TIGR00741">
    <property type="entry name" value="yfiA"/>
    <property type="match status" value="1"/>
</dbReference>
<dbReference type="Proteomes" id="UP000008922">
    <property type="component" value="Chromosome"/>
</dbReference>
<evidence type="ECO:0000313" key="4">
    <source>
        <dbReference type="EMBL" id="BAJ64095.1"/>
    </source>
</evidence>
<comment type="similarity">
    <text evidence="2">Belongs to the HPF/YfiA ribosome-associated protein family. Long HPF subfamily.</text>
</comment>
<dbReference type="FunCoup" id="E8MXL4">
    <property type="interactions" value="289"/>
</dbReference>
<dbReference type="eggNOG" id="COG1544">
    <property type="taxonomic scope" value="Bacteria"/>
</dbReference>
<organism evidence="4 5">
    <name type="scientific">Anaerolinea thermophila (strain DSM 14523 / JCM 11388 / NBRC 100420 / UNI-1)</name>
    <dbReference type="NCBI Taxonomy" id="926569"/>
    <lineage>
        <taxon>Bacteria</taxon>
        <taxon>Bacillati</taxon>
        <taxon>Chloroflexota</taxon>
        <taxon>Anaerolineae</taxon>
        <taxon>Anaerolineales</taxon>
        <taxon>Anaerolineaceae</taxon>
        <taxon>Anaerolinea</taxon>
    </lineage>
</organism>
<dbReference type="Pfam" id="PF16321">
    <property type="entry name" value="Ribosom_S30AE_C"/>
    <property type="match status" value="1"/>
</dbReference>
<dbReference type="InterPro" id="IPR034694">
    <property type="entry name" value="HPF_long/plastid"/>
</dbReference>
<proteinExistence type="inferred from homology"/>
<name>E8MXL4_ANATU</name>
<dbReference type="EMBL" id="AP012029">
    <property type="protein sequence ID" value="BAJ64095.1"/>
    <property type="molecule type" value="Genomic_DNA"/>
</dbReference>
<sequence>MTLKVEIYPKNLELTTHIADYITKKASKLDRYLSDIEETRVDLEYQKSMRNPADRQVAQITIRGRGYILRTQERSDDILTAFDTALDNLQRKMERFKGKRVRGRGDGTPASGVKETEAGAMTIEEETPPLITRRKTFTLVPMDEMEALEQMKALGHENFFVFYNINTNSVNVLYQRRDGTYGLIETRLG</sequence>
<dbReference type="KEGG" id="atm:ANT_20690"/>
<dbReference type="RefSeq" id="WP_013560465.1">
    <property type="nucleotide sequence ID" value="NC_014960.1"/>
</dbReference>
<dbReference type="STRING" id="926569.ANT_20690"/>
<dbReference type="InParanoid" id="E8MXL4"/>
<dbReference type="GO" id="GO:0045900">
    <property type="term" value="P:negative regulation of translational elongation"/>
    <property type="evidence" value="ECO:0007669"/>
    <property type="project" value="TreeGrafter"/>
</dbReference>
<comment type="subunit">
    <text evidence="2">Interacts with 100S ribosomes.</text>
</comment>
<evidence type="ECO:0000256" key="1">
    <source>
        <dbReference type="ARBA" id="ARBA00022845"/>
    </source>
</evidence>
<feature type="domain" description="Sigma 54 modulation/S30EA ribosomal protein C-terminal" evidence="3">
    <location>
        <begin position="127"/>
        <end position="183"/>
    </location>
</feature>
<evidence type="ECO:0000259" key="3">
    <source>
        <dbReference type="Pfam" id="PF16321"/>
    </source>
</evidence>
<dbReference type="InterPro" id="IPR050574">
    <property type="entry name" value="HPF/YfiA_ribosome-assoc"/>
</dbReference>
<protein>
    <recommendedName>
        <fullName evidence="2">Ribosome hibernation promoting factor</fullName>
        <shortName evidence="2">HPF</shortName>
    </recommendedName>
</protein>
<dbReference type="OrthoDB" id="9794975at2"/>
<dbReference type="SUPFAM" id="SSF69754">
    <property type="entry name" value="Ribosome binding protein Y (YfiA homologue)"/>
    <property type="match status" value="1"/>
</dbReference>
<dbReference type="GO" id="GO:0043024">
    <property type="term" value="F:ribosomal small subunit binding"/>
    <property type="evidence" value="ECO:0007669"/>
    <property type="project" value="TreeGrafter"/>
</dbReference>
<comment type="function">
    <text evidence="2">Required for dimerization of active 70S ribosomes into 100S ribosomes in stationary phase; 100S ribosomes are translationally inactive and sometimes present during exponential growth.</text>
</comment>
<dbReference type="Pfam" id="PF02482">
    <property type="entry name" value="Ribosomal_S30AE"/>
    <property type="match status" value="1"/>
</dbReference>
<reference evidence="4 5" key="1">
    <citation type="submission" date="2010-12" db="EMBL/GenBank/DDBJ databases">
        <title>Whole genome sequence of Anaerolinea thermophila UNI-1.</title>
        <authorList>
            <person name="Narita-Yamada S."/>
            <person name="Kishi E."/>
            <person name="Watanabe Y."/>
            <person name="Takasaki K."/>
            <person name="Ankai A."/>
            <person name="Oguchi A."/>
            <person name="Fukui S."/>
            <person name="Takahashi M."/>
            <person name="Yashiro I."/>
            <person name="Hosoyama A."/>
            <person name="Sekiguchi Y."/>
            <person name="Hanada S."/>
            <person name="Fujita N."/>
        </authorList>
    </citation>
    <scope>NUCLEOTIDE SEQUENCE [LARGE SCALE GENOMIC DNA]</scope>
    <source>
        <strain evidence="5">DSM 14523 / JCM 11388 / NBRC 100420 / UNI-1</strain>
    </source>
</reference>
<dbReference type="Gene3D" id="3.30.505.50">
    <property type="entry name" value="Sigma 54 modulation/S30EA ribosomal protein, C-terminal domain"/>
    <property type="match status" value="1"/>
</dbReference>
<dbReference type="AlphaFoldDB" id="E8MXL4"/>
<comment type="subcellular location">
    <subcellularLocation>
        <location evidence="2">Cytoplasm</location>
    </subcellularLocation>
</comment>
<dbReference type="PANTHER" id="PTHR33231:SF1">
    <property type="entry name" value="30S RIBOSOMAL PROTEIN"/>
    <property type="match status" value="1"/>
</dbReference>
<dbReference type="PANTHER" id="PTHR33231">
    <property type="entry name" value="30S RIBOSOMAL PROTEIN"/>
    <property type="match status" value="1"/>
</dbReference>
<accession>E8MXL4</accession>